<feature type="region of interest" description="Disordered" evidence="1">
    <location>
        <begin position="398"/>
        <end position="420"/>
    </location>
</feature>
<dbReference type="CDD" id="cd01650">
    <property type="entry name" value="RT_nLTR_like"/>
    <property type="match status" value="1"/>
</dbReference>
<sequence>MGNSRFFNVESKSYELVHHVNELRIVERGQKHLSHVTMGLVTARWCHDILLEFATLPPDQNAFRSFREGNKVFFIQKQRNGKGRFVSVTVLGDTKGKGSVIIPEGRAAGGWRGFSQEINAILTLVATVVNQLRRQTPLHNVSEPQHGSNSSGDSRSFKDAVILGNKIPDILHASNSVRIDSRDCSEDNTDSVEIFLKVVVGYGPDNSWEVKWAGVVDKPSSITIQNTAPIVTNAVPIGPKVNTKPNFPNNTFKPEAPLIKPNLSAQACKTNTFVKIKDPKPAPNPRFIWKPREVAGKAVGEASGARNPNHVSIHSEEPESPHSDSSMVPISQIPPIAEVFQGCGAVTKTWGSSSEWFIDLCDGRRVRLPMDMHNPVADHDIETTQKLIQWVSSHQDEFDMGCEDDGSTWGSQELEDGSEHSKTMMIKSGIVESEGTADPAGSEVVGNEEMLPIMVEPLAIEVPTAMEHDSGEEVKAFGRTPSEKVLRKLRGVGKVLGASFEGYERVLELLMDIEARHKQKQDGALCSCRPSRSGRKCCSELKALVNSINYDAKNSREAKGKAKVQGGGYDDIICLQETKLELITTAIVQSLWKCHHVDWMFLGSNGASGGILLMWAKRCVEKLEDAFGIYSVSCKFKNVADQKVWMYTGVYGPNADRERSLMWDELAGIRSWWGLPWCVGGDFNVVRFPSKRMGSVGFSPGMYEFSDFISDNGLIDIPLSGGNFTWLNNREMVSMSRIDRFLYIADWEEGFITIYQKRLVRLTSDHFPIMLECGSIPRGRQPFRFENMRLKADGFLEWVRNWLANSHRNANSIARLSIDGNMSYNQDDIRDHIASFYEWLYEETDHSRPLLEGIQFSIISDEDAMWLERPFDENEIIDVVKGFNGDKAPGLDGFSLAFFQQCWNVVRSEVLALCQEFHEYCHFERSLNATFVSLIPKKHGADEIKDFRPISLVGGMYKIIAKLLAIRLSVVLGKIISPSQNAFAKGRQILDFVLIANECLDSRLKEANPDMICKLDLEKAYDHVNWEFLLYLLQRCGFSEKWRRWISFCISSVRFSILVNCNPRGFFQISRSIRQGDPLSPLLFVIIMEALSRLLDKASGVGLLSGFPVGREASDPLKISHLLFADDTLIFCEANPDSLTYLREAYPKLFRIARDKDACVTDNFQRQGDSIHWEVTFSRLAQDWEMESFLSFLEILYSVTITGIGEDKVCWQSSKAHIFQVPPRVAFFTWTAALGRILTAENLRRRRIILVSWYCMCKANGESVDHLLLHCVYAKELWDLVLAMFGMCWVMMPGSVRELLAAWQGKMGKHPKHMIWRAVPHCVMWCLFGESVICGFLRTVNSMWMS</sequence>
<dbReference type="InterPro" id="IPR043502">
    <property type="entry name" value="DNA/RNA_pol_sf"/>
</dbReference>
<dbReference type="PANTHER" id="PTHR46890">
    <property type="entry name" value="NON-LTR RETROLELEMENT REVERSE TRANSCRIPTASE-LIKE PROTEIN-RELATED"/>
    <property type="match status" value="1"/>
</dbReference>
<dbReference type="Gene3D" id="3.60.10.10">
    <property type="entry name" value="Endonuclease/exonuclease/phosphatase"/>
    <property type="match status" value="1"/>
</dbReference>
<reference evidence="3" key="1">
    <citation type="submission" date="2018-02" db="EMBL/GenBank/DDBJ databases">
        <authorList>
            <person name="Cohen D.B."/>
            <person name="Kent A.D."/>
        </authorList>
    </citation>
    <scope>NUCLEOTIDE SEQUENCE</scope>
</reference>
<dbReference type="InterPro" id="IPR052343">
    <property type="entry name" value="Retrotransposon-Effector_Assoc"/>
</dbReference>
<name>A0A2N9IEF2_FAGSY</name>
<dbReference type="PANTHER" id="PTHR46890:SF50">
    <property type="entry name" value="RNA-DIRECTED DNA POLYMERASE, EUKARYOTA, REVERSE TRANSCRIPTASE ZINC-BINDING DOMAIN PROTEIN-RELATED"/>
    <property type="match status" value="1"/>
</dbReference>
<dbReference type="EMBL" id="OIVN01005571">
    <property type="protein sequence ID" value="SPD23142.1"/>
    <property type="molecule type" value="Genomic_DNA"/>
</dbReference>
<gene>
    <name evidence="3" type="ORF">FSB_LOCUS51024</name>
</gene>
<evidence type="ECO:0000259" key="2">
    <source>
        <dbReference type="PROSITE" id="PS50878"/>
    </source>
</evidence>
<dbReference type="SUPFAM" id="SSF56672">
    <property type="entry name" value="DNA/RNA polymerases"/>
    <property type="match status" value="1"/>
</dbReference>
<dbReference type="Pfam" id="PF13966">
    <property type="entry name" value="zf-RVT"/>
    <property type="match status" value="1"/>
</dbReference>
<dbReference type="SUPFAM" id="SSF56219">
    <property type="entry name" value="DNase I-like"/>
    <property type="match status" value="1"/>
</dbReference>
<feature type="domain" description="Reverse transcriptase" evidence="2">
    <location>
        <begin position="916"/>
        <end position="1197"/>
    </location>
</feature>
<organism evidence="3">
    <name type="scientific">Fagus sylvatica</name>
    <name type="common">Beechnut</name>
    <dbReference type="NCBI Taxonomy" id="28930"/>
    <lineage>
        <taxon>Eukaryota</taxon>
        <taxon>Viridiplantae</taxon>
        <taxon>Streptophyta</taxon>
        <taxon>Embryophyta</taxon>
        <taxon>Tracheophyta</taxon>
        <taxon>Spermatophyta</taxon>
        <taxon>Magnoliopsida</taxon>
        <taxon>eudicotyledons</taxon>
        <taxon>Gunneridae</taxon>
        <taxon>Pentapetalae</taxon>
        <taxon>rosids</taxon>
        <taxon>fabids</taxon>
        <taxon>Fagales</taxon>
        <taxon>Fagaceae</taxon>
        <taxon>Fagus</taxon>
    </lineage>
</organism>
<feature type="region of interest" description="Disordered" evidence="1">
    <location>
        <begin position="298"/>
        <end position="327"/>
    </location>
</feature>
<dbReference type="PROSITE" id="PS50878">
    <property type="entry name" value="RT_POL"/>
    <property type="match status" value="1"/>
</dbReference>
<dbReference type="InterPro" id="IPR026960">
    <property type="entry name" value="RVT-Znf"/>
</dbReference>
<feature type="compositionally biased region" description="Basic and acidic residues" evidence="1">
    <location>
        <begin position="313"/>
        <end position="322"/>
    </location>
</feature>
<evidence type="ECO:0000313" key="3">
    <source>
        <dbReference type="EMBL" id="SPD23142.1"/>
    </source>
</evidence>
<proteinExistence type="predicted"/>
<dbReference type="InterPro" id="IPR036691">
    <property type="entry name" value="Endo/exonu/phosph_ase_sf"/>
</dbReference>
<dbReference type="Pfam" id="PF00078">
    <property type="entry name" value="RVT_1"/>
    <property type="match status" value="1"/>
</dbReference>
<protein>
    <recommendedName>
        <fullName evidence="2">Reverse transcriptase domain-containing protein</fullName>
    </recommendedName>
</protein>
<dbReference type="InterPro" id="IPR000477">
    <property type="entry name" value="RT_dom"/>
</dbReference>
<accession>A0A2N9IEF2</accession>
<evidence type="ECO:0000256" key="1">
    <source>
        <dbReference type="SAM" id="MobiDB-lite"/>
    </source>
</evidence>